<accession>W4JTG6</accession>
<dbReference type="KEGG" id="hir:HETIRDRAFT_174807"/>
<dbReference type="Proteomes" id="UP000030671">
    <property type="component" value="Unassembled WGS sequence"/>
</dbReference>
<dbReference type="EMBL" id="KI925464">
    <property type="protein sequence ID" value="ETW76754.1"/>
    <property type="molecule type" value="Genomic_DNA"/>
</dbReference>
<reference evidence="1 2" key="1">
    <citation type="journal article" date="2012" name="New Phytol.">
        <title>Insight into trade-off between wood decay and parasitism from the genome of a fungal forest pathogen.</title>
        <authorList>
            <person name="Olson A."/>
            <person name="Aerts A."/>
            <person name="Asiegbu F."/>
            <person name="Belbahri L."/>
            <person name="Bouzid O."/>
            <person name="Broberg A."/>
            <person name="Canback B."/>
            <person name="Coutinho P.M."/>
            <person name="Cullen D."/>
            <person name="Dalman K."/>
            <person name="Deflorio G."/>
            <person name="van Diepen L.T."/>
            <person name="Dunand C."/>
            <person name="Duplessis S."/>
            <person name="Durling M."/>
            <person name="Gonthier P."/>
            <person name="Grimwood J."/>
            <person name="Fossdal C.G."/>
            <person name="Hansson D."/>
            <person name="Henrissat B."/>
            <person name="Hietala A."/>
            <person name="Himmelstrand K."/>
            <person name="Hoffmeister D."/>
            <person name="Hogberg N."/>
            <person name="James T.Y."/>
            <person name="Karlsson M."/>
            <person name="Kohler A."/>
            <person name="Kues U."/>
            <person name="Lee Y.H."/>
            <person name="Lin Y.C."/>
            <person name="Lind M."/>
            <person name="Lindquist E."/>
            <person name="Lombard V."/>
            <person name="Lucas S."/>
            <person name="Lunden K."/>
            <person name="Morin E."/>
            <person name="Murat C."/>
            <person name="Park J."/>
            <person name="Raffaello T."/>
            <person name="Rouze P."/>
            <person name="Salamov A."/>
            <person name="Schmutz J."/>
            <person name="Solheim H."/>
            <person name="Stahlberg J."/>
            <person name="Velez H."/>
            <person name="de Vries R.P."/>
            <person name="Wiebenga A."/>
            <person name="Woodward S."/>
            <person name="Yakovlev I."/>
            <person name="Garbelotto M."/>
            <person name="Martin F."/>
            <person name="Grigoriev I.V."/>
            <person name="Stenlid J."/>
        </authorList>
    </citation>
    <scope>NUCLEOTIDE SEQUENCE [LARGE SCALE GENOMIC DNA]</scope>
    <source>
        <strain evidence="1 2">TC 32-1</strain>
    </source>
</reference>
<name>W4JTG6_HETIT</name>
<dbReference type="RefSeq" id="XP_009551627.1">
    <property type="nucleotide sequence ID" value="XM_009553332.1"/>
</dbReference>
<dbReference type="GeneID" id="20668535"/>
<protein>
    <submittedName>
        <fullName evidence="1">Uncharacterized protein</fullName>
    </submittedName>
</protein>
<gene>
    <name evidence="1" type="ORF">HETIRDRAFT_174807</name>
</gene>
<organism evidence="1 2">
    <name type="scientific">Heterobasidion irregulare (strain TC 32-1)</name>
    <dbReference type="NCBI Taxonomy" id="747525"/>
    <lineage>
        <taxon>Eukaryota</taxon>
        <taxon>Fungi</taxon>
        <taxon>Dikarya</taxon>
        <taxon>Basidiomycota</taxon>
        <taxon>Agaricomycotina</taxon>
        <taxon>Agaricomycetes</taxon>
        <taxon>Russulales</taxon>
        <taxon>Bondarzewiaceae</taxon>
        <taxon>Heterobasidion</taxon>
        <taxon>Heterobasidion annosum species complex</taxon>
    </lineage>
</organism>
<evidence type="ECO:0000313" key="1">
    <source>
        <dbReference type="EMBL" id="ETW76754.1"/>
    </source>
</evidence>
<evidence type="ECO:0000313" key="2">
    <source>
        <dbReference type="Proteomes" id="UP000030671"/>
    </source>
</evidence>
<sequence length="60" mass="6988">MIVQDNTISRTPFFLIAQAHFLISDTYLRNWCIFCIYSNSLFATVEHTHNDCFDRIGSSL</sequence>
<dbReference type="HOGENOM" id="CLU_2942042_0_0_1"/>
<dbReference type="InParanoid" id="W4JTG6"/>
<keyword evidence="2" id="KW-1185">Reference proteome</keyword>
<proteinExistence type="predicted"/>
<dbReference type="AlphaFoldDB" id="W4JTG6"/>